<evidence type="ECO:0000313" key="8">
    <source>
        <dbReference type="Proteomes" id="UP000034810"/>
    </source>
</evidence>
<evidence type="ECO:0000256" key="2">
    <source>
        <dbReference type="ARBA" id="ARBA00022980"/>
    </source>
</evidence>
<sequence length="131" mass="15149">MVNQYIRIATLKRMRHLKKGKKFGREKGQRKAFLRSLISNLILKGKIVTTQSRAKVLKSRAEKLVTLAKKQNLASLRILLSRLPKQPAQKLYYEIAPRFLERPGGYLTVTNLSKRRKGDGVQMSRIEFVNK</sequence>
<evidence type="ECO:0000256" key="1">
    <source>
        <dbReference type="ARBA" id="ARBA00008777"/>
    </source>
</evidence>
<proteinExistence type="inferred from homology"/>
<dbReference type="Pfam" id="PF01196">
    <property type="entry name" value="Ribosomal_L17"/>
    <property type="match status" value="1"/>
</dbReference>
<dbReference type="SUPFAM" id="SSF64263">
    <property type="entry name" value="Prokaryotic ribosomal protein L17"/>
    <property type="match status" value="1"/>
</dbReference>
<evidence type="ECO:0000313" key="7">
    <source>
        <dbReference type="EMBL" id="KKS81723.1"/>
    </source>
</evidence>
<dbReference type="PANTHER" id="PTHR14413">
    <property type="entry name" value="RIBOSOMAL PROTEIN L17"/>
    <property type="match status" value="1"/>
</dbReference>
<dbReference type="InterPro" id="IPR047859">
    <property type="entry name" value="Ribosomal_bL17_CS"/>
</dbReference>
<comment type="similarity">
    <text evidence="1 5">Belongs to the bacterial ribosomal protein bL17 family.</text>
</comment>
<protein>
    <recommendedName>
        <fullName evidence="4 6">50S ribosomal protein L17</fullName>
    </recommendedName>
</protein>
<dbReference type="NCBIfam" id="TIGR00059">
    <property type="entry name" value="L17"/>
    <property type="match status" value="1"/>
</dbReference>
<dbReference type="PANTHER" id="PTHR14413:SF16">
    <property type="entry name" value="LARGE RIBOSOMAL SUBUNIT PROTEIN BL17M"/>
    <property type="match status" value="1"/>
</dbReference>
<dbReference type="EMBL" id="LCFA01000017">
    <property type="protein sequence ID" value="KKS81723.1"/>
    <property type="molecule type" value="Genomic_DNA"/>
</dbReference>
<evidence type="ECO:0000256" key="5">
    <source>
        <dbReference type="RuleBase" id="RU000660"/>
    </source>
</evidence>
<evidence type="ECO:0000256" key="3">
    <source>
        <dbReference type="ARBA" id="ARBA00023274"/>
    </source>
</evidence>
<keyword evidence="2 5" id="KW-0689">Ribosomal protein</keyword>
<dbReference type="PROSITE" id="PS01167">
    <property type="entry name" value="RIBOSOMAL_L17"/>
    <property type="match status" value="1"/>
</dbReference>
<name>A0A0G1F4C4_9BACT</name>
<organism evidence="7 8">
    <name type="scientific">Candidatus Wolfebacteria bacterium GW2011_GWC1_43_10</name>
    <dbReference type="NCBI Taxonomy" id="1619011"/>
    <lineage>
        <taxon>Bacteria</taxon>
        <taxon>Candidatus Wolfeibacteriota</taxon>
    </lineage>
</organism>
<dbReference type="GO" id="GO:0006412">
    <property type="term" value="P:translation"/>
    <property type="evidence" value="ECO:0007669"/>
    <property type="project" value="InterPro"/>
</dbReference>
<evidence type="ECO:0000256" key="6">
    <source>
        <dbReference type="RuleBase" id="RU000661"/>
    </source>
</evidence>
<accession>A0A0G1F4C4</accession>
<dbReference type="Gene3D" id="3.90.1030.10">
    <property type="entry name" value="Ribosomal protein L17"/>
    <property type="match status" value="1"/>
</dbReference>
<dbReference type="GO" id="GO:0022625">
    <property type="term" value="C:cytosolic large ribosomal subunit"/>
    <property type="evidence" value="ECO:0007669"/>
    <property type="project" value="TreeGrafter"/>
</dbReference>
<gene>
    <name evidence="7" type="primary">rplQ</name>
    <name evidence="7" type="ORF">UV58_C0017G0013</name>
</gene>
<evidence type="ECO:0000256" key="4">
    <source>
        <dbReference type="ARBA" id="ARBA00035494"/>
    </source>
</evidence>
<keyword evidence="3 5" id="KW-0687">Ribonucleoprotein</keyword>
<dbReference type="InterPro" id="IPR000456">
    <property type="entry name" value="Ribosomal_bL17"/>
</dbReference>
<reference evidence="7 8" key="1">
    <citation type="journal article" date="2015" name="Nature">
        <title>rRNA introns, odd ribosomes, and small enigmatic genomes across a large radiation of phyla.</title>
        <authorList>
            <person name="Brown C.T."/>
            <person name="Hug L.A."/>
            <person name="Thomas B.C."/>
            <person name="Sharon I."/>
            <person name="Castelle C.J."/>
            <person name="Singh A."/>
            <person name="Wilkins M.J."/>
            <person name="Williams K.H."/>
            <person name="Banfield J.F."/>
        </authorList>
    </citation>
    <scope>NUCLEOTIDE SEQUENCE [LARGE SCALE GENOMIC DNA]</scope>
</reference>
<dbReference type="GO" id="GO:0003735">
    <property type="term" value="F:structural constituent of ribosome"/>
    <property type="evidence" value="ECO:0007669"/>
    <property type="project" value="InterPro"/>
</dbReference>
<dbReference type="Proteomes" id="UP000034810">
    <property type="component" value="Unassembled WGS sequence"/>
</dbReference>
<dbReference type="InterPro" id="IPR036373">
    <property type="entry name" value="Ribosomal_bL17_sf"/>
</dbReference>
<comment type="caution">
    <text evidence="7">The sequence shown here is derived from an EMBL/GenBank/DDBJ whole genome shotgun (WGS) entry which is preliminary data.</text>
</comment>
<dbReference type="AlphaFoldDB" id="A0A0G1F4C4"/>